<accession>A0A0A9F3F0</accession>
<reference evidence="1" key="2">
    <citation type="journal article" date="2015" name="Data Brief">
        <title>Shoot transcriptome of the giant reed, Arundo donax.</title>
        <authorList>
            <person name="Barrero R.A."/>
            <person name="Guerrero F.D."/>
            <person name="Moolhuijzen P."/>
            <person name="Goolsby J.A."/>
            <person name="Tidwell J."/>
            <person name="Bellgard S.E."/>
            <person name="Bellgard M.I."/>
        </authorList>
    </citation>
    <scope>NUCLEOTIDE SEQUENCE</scope>
    <source>
        <tissue evidence="1">Shoot tissue taken approximately 20 cm above the soil surface</tissue>
    </source>
</reference>
<dbReference type="AlphaFoldDB" id="A0A0A9F3F0"/>
<sequence length="19" mass="2046">MGIAWTRSDSPSKNPRSGV</sequence>
<name>A0A0A9F3F0_ARUDO</name>
<reference evidence="1" key="1">
    <citation type="submission" date="2014-09" db="EMBL/GenBank/DDBJ databases">
        <authorList>
            <person name="Magalhaes I.L.F."/>
            <person name="Oliveira U."/>
            <person name="Santos F.R."/>
            <person name="Vidigal T.H.D.A."/>
            <person name="Brescovit A.D."/>
            <person name="Santos A.J."/>
        </authorList>
    </citation>
    <scope>NUCLEOTIDE SEQUENCE</scope>
    <source>
        <tissue evidence="1">Shoot tissue taken approximately 20 cm above the soil surface</tissue>
    </source>
</reference>
<protein>
    <submittedName>
        <fullName evidence="1">Uncharacterized protein</fullName>
    </submittedName>
</protein>
<proteinExistence type="predicted"/>
<dbReference type="EMBL" id="GBRH01190351">
    <property type="protein sequence ID" value="JAE07545.1"/>
    <property type="molecule type" value="Transcribed_RNA"/>
</dbReference>
<organism evidence="1">
    <name type="scientific">Arundo donax</name>
    <name type="common">Giant reed</name>
    <name type="synonym">Donax arundinaceus</name>
    <dbReference type="NCBI Taxonomy" id="35708"/>
    <lineage>
        <taxon>Eukaryota</taxon>
        <taxon>Viridiplantae</taxon>
        <taxon>Streptophyta</taxon>
        <taxon>Embryophyta</taxon>
        <taxon>Tracheophyta</taxon>
        <taxon>Spermatophyta</taxon>
        <taxon>Magnoliopsida</taxon>
        <taxon>Liliopsida</taxon>
        <taxon>Poales</taxon>
        <taxon>Poaceae</taxon>
        <taxon>PACMAD clade</taxon>
        <taxon>Arundinoideae</taxon>
        <taxon>Arundineae</taxon>
        <taxon>Arundo</taxon>
    </lineage>
</organism>
<evidence type="ECO:0000313" key="1">
    <source>
        <dbReference type="EMBL" id="JAE07545.1"/>
    </source>
</evidence>